<dbReference type="PANTHER" id="PTHR23089">
    <property type="entry name" value="HISTIDINE TRIAD HIT PROTEIN"/>
    <property type="match status" value="1"/>
</dbReference>
<dbReference type="STRING" id="1484693.RS694_16165"/>
<protein>
    <submittedName>
        <fullName evidence="5">Histidine triad nucleotide-binding protein</fullName>
    </submittedName>
</protein>
<reference evidence="5 6" key="1">
    <citation type="submission" date="2017-01" db="EMBL/GenBank/DDBJ databases">
        <authorList>
            <person name="Mah S.A."/>
            <person name="Swanson W.J."/>
            <person name="Moy G.W."/>
            <person name="Vacquier V.D."/>
        </authorList>
    </citation>
    <scope>NUCLEOTIDE SEQUENCE [LARGE SCALE GENOMIC DNA]</scope>
    <source>
        <strain evidence="5 6">DSM 22694</strain>
    </source>
</reference>
<dbReference type="SUPFAM" id="SSF54197">
    <property type="entry name" value="HIT-like"/>
    <property type="match status" value="1"/>
</dbReference>
<name>A0A1P8KD15_9BURK</name>
<dbReference type="InterPro" id="IPR036265">
    <property type="entry name" value="HIT-like_sf"/>
</dbReference>
<dbReference type="GO" id="GO:0003824">
    <property type="term" value="F:catalytic activity"/>
    <property type="evidence" value="ECO:0007669"/>
    <property type="project" value="InterPro"/>
</dbReference>
<keyword evidence="6" id="KW-1185">Reference proteome</keyword>
<dbReference type="PROSITE" id="PS51084">
    <property type="entry name" value="HIT_2"/>
    <property type="match status" value="1"/>
</dbReference>
<evidence type="ECO:0000256" key="3">
    <source>
        <dbReference type="PROSITE-ProRule" id="PRU00464"/>
    </source>
</evidence>
<dbReference type="InterPro" id="IPR011146">
    <property type="entry name" value="HIT-like"/>
</dbReference>
<dbReference type="InterPro" id="IPR001310">
    <property type="entry name" value="Histidine_triad_HIT"/>
</dbReference>
<organism evidence="5 6">
    <name type="scientific">Rhodoferax saidenbachensis</name>
    <dbReference type="NCBI Taxonomy" id="1484693"/>
    <lineage>
        <taxon>Bacteria</taxon>
        <taxon>Pseudomonadati</taxon>
        <taxon>Pseudomonadota</taxon>
        <taxon>Betaproteobacteria</taxon>
        <taxon>Burkholderiales</taxon>
        <taxon>Comamonadaceae</taxon>
        <taxon>Rhodoferax</taxon>
    </lineage>
</organism>
<dbReference type="CDD" id="cd01276">
    <property type="entry name" value="PKCI_related"/>
    <property type="match status" value="1"/>
</dbReference>
<proteinExistence type="predicted"/>
<feature type="active site" description="Tele-AMP-histidine intermediate" evidence="1">
    <location>
        <position position="111"/>
    </location>
</feature>
<dbReference type="RefSeq" id="WP_029707395.1">
    <property type="nucleotide sequence ID" value="NZ_CP019239.1"/>
</dbReference>
<dbReference type="Gene3D" id="3.30.428.10">
    <property type="entry name" value="HIT-like"/>
    <property type="match status" value="1"/>
</dbReference>
<dbReference type="InterPro" id="IPR019808">
    <property type="entry name" value="Histidine_triad_CS"/>
</dbReference>
<feature type="short sequence motif" description="Histidine triad motif" evidence="2 3">
    <location>
        <begin position="109"/>
        <end position="113"/>
    </location>
</feature>
<dbReference type="Pfam" id="PF01230">
    <property type="entry name" value="HIT"/>
    <property type="match status" value="1"/>
</dbReference>
<evidence type="ECO:0000256" key="1">
    <source>
        <dbReference type="PIRSR" id="PIRSR601310-1"/>
    </source>
</evidence>
<dbReference type="eggNOG" id="COG0537">
    <property type="taxonomic scope" value="Bacteria"/>
</dbReference>
<evidence type="ECO:0000313" key="5">
    <source>
        <dbReference type="EMBL" id="APW43917.1"/>
    </source>
</evidence>
<dbReference type="KEGG" id="rsb:RS694_16165"/>
<evidence type="ECO:0000256" key="2">
    <source>
        <dbReference type="PIRSR" id="PIRSR601310-3"/>
    </source>
</evidence>
<dbReference type="Proteomes" id="UP000186110">
    <property type="component" value="Chromosome"/>
</dbReference>
<dbReference type="PRINTS" id="PR00332">
    <property type="entry name" value="HISTRIAD"/>
</dbReference>
<evidence type="ECO:0000313" key="6">
    <source>
        <dbReference type="Proteomes" id="UP000186110"/>
    </source>
</evidence>
<dbReference type="AlphaFoldDB" id="A0A1P8KD15"/>
<dbReference type="PROSITE" id="PS00892">
    <property type="entry name" value="HIT_1"/>
    <property type="match status" value="1"/>
</dbReference>
<evidence type="ECO:0000259" key="4">
    <source>
        <dbReference type="PROSITE" id="PS51084"/>
    </source>
</evidence>
<gene>
    <name evidence="5" type="ORF">RS694_16165</name>
</gene>
<sequence>MSEHVPGHDANCIFCKIIAKQIPSKVVYEDEQVYAFHDINPWAPVHFLLIPKVHIPSLAQVGGEHAALMGHMMALVPQLALQEGCNPYPDGGYRLVTNTGAEGGQEVHHLHFHVMGGPRPWLRG</sequence>
<feature type="domain" description="HIT" evidence="4">
    <location>
        <begin position="13"/>
        <end position="124"/>
    </location>
</feature>
<accession>A0A1P8KD15</accession>
<dbReference type="EMBL" id="CP019239">
    <property type="protein sequence ID" value="APW43917.1"/>
    <property type="molecule type" value="Genomic_DNA"/>
</dbReference>